<organism evidence="1 2">
    <name type="scientific">Candidatus Methylacidithermus pantelleriae</name>
    <dbReference type="NCBI Taxonomy" id="2744239"/>
    <lineage>
        <taxon>Bacteria</taxon>
        <taxon>Pseudomonadati</taxon>
        <taxon>Verrucomicrobiota</taxon>
        <taxon>Methylacidiphilae</taxon>
        <taxon>Methylacidiphilales</taxon>
        <taxon>Methylacidiphilaceae</taxon>
        <taxon>Candidatus Methylacidithermus</taxon>
    </lineage>
</organism>
<comment type="caution">
    <text evidence="1">The sequence shown here is derived from an EMBL/GenBank/DDBJ whole genome shotgun (WGS) entry which is preliminary data.</text>
</comment>
<keyword evidence="2" id="KW-1185">Reference proteome</keyword>
<accession>A0A8J2BUK6</accession>
<gene>
    <name evidence="1" type="ORF">MPNT_350010</name>
</gene>
<proteinExistence type="predicted"/>
<dbReference type="EMBL" id="CAJNOB010000029">
    <property type="protein sequence ID" value="CAF0700318.1"/>
    <property type="molecule type" value="Genomic_DNA"/>
</dbReference>
<reference evidence="1" key="1">
    <citation type="submission" date="2021-02" db="EMBL/GenBank/DDBJ databases">
        <authorList>
            <person name="Cremers G."/>
            <person name="Picone N."/>
        </authorList>
    </citation>
    <scope>NUCLEOTIDE SEQUENCE</scope>
    <source>
        <strain evidence="1">PQ17</strain>
    </source>
</reference>
<evidence type="ECO:0000313" key="1">
    <source>
        <dbReference type="EMBL" id="CAF0700318.1"/>
    </source>
</evidence>
<dbReference type="AlphaFoldDB" id="A0A8J2BUK6"/>
<dbReference type="Proteomes" id="UP000663859">
    <property type="component" value="Unassembled WGS sequence"/>
</dbReference>
<protein>
    <submittedName>
        <fullName evidence="1">Uncharacterized protein</fullName>
    </submittedName>
</protein>
<sequence length="56" mass="6357">MSVGNPLHRVDVKQLESRLLHYTHVQSLPNLKWLHPGYLAEGGVYLLYLSAAWNNG</sequence>
<name>A0A8J2BUK6_9BACT</name>
<evidence type="ECO:0000313" key="2">
    <source>
        <dbReference type="Proteomes" id="UP000663859"/>
    </source>
</evidence>